<dbReference type="InterPro" id="IPR025574">
    <property type="entry name" value="Nucleoporin_FG_rpt"/>
</dbReference>
<evidence type="ECO:0000256" key="8">
    <source>
        <dbReference type="SAM" id="MobiDB-lite"/>
    </source>
</evidence>
<feature type="compositionally biased region" description="Pro residues" evidence="8">
    <location>
        <begin position="43"/>
        <end position="60"/>
    </location>
</feature>
<dbReference type="EMBL" id="VCHE01000147">
    <property type="protein sequence ID" value="KAB2570211.1"/>
    <property type="molecule type" value="Genomic_DNA"/>
</dbReference>
<dbReference type="PANTHER" id="PTHR13437">
    <property type="entry name" value="NUCLEOPORIN P58/P45 NUCLEOPORIN-LIKE PROTEIN 1"/>
    <property type="match status" value="1"/>
</dbReference>
<feature type="compositionally biased region" description="Low complexity" evidence="8">
    <location>
        <begin position="102"/>
        <end position="130"/>
    </location>
</feature>
<sequence>MVEAAAGEVELSAREAWTPQLFATTPEQLTAATTTSTYCVPSRPHPVAQPPQVSPTPSPQQIPTTSVCDAFWAFGAAKMSFGTGLGKSGGLSINTGGGSSLFGSSTSASQPQSSGGLFGSTTSTSQPQSGGLFGASTNNATPTAQGSSLFGGALNKPATPASTTTGGLFGGGAAAGSTPAAQPQTGSSLFGGALGQSQQQGQQQQQQQQQPQQSGGLFGNTAQPTQTATPSLFGSSTAQTQNKPSLFGNTTVATQPQQPQQPSLFGGSAMNNTQQPASGGLFGSTQNANAGAQATVPGVRIDISNIRGSTRFSDLHEDLQKQIEHMDTLIQQQISHHDQCQAFIDGRLKENISYLPNDVEFVNSKCEAVETALDNDSQAIAQLKQTIKKDVENARISFRVLENLKLPTQFHYGGSMWTAAPAPAKSAAPDDESADDGNTDLVSFFDSQTDEMGDTLKQQARLLTEIEQHLRTVEANTMQQAQELMARRGAGTAEEHHENRLRELALLFQEIQKAILNEAQKVGDCREKVIEATVGSTGMGR</sequence>
<evidence type="ECO:0000256" key="5">
    <source>
        <dbReference type="ARBA" id="ARBA00023010"/>
    </source>
</evidence>
<feature type="compositionally biased region" description="Polar residues" evidence="8">
    <location>
        <begin position="135"/>
        <end position="148"/>
    </location>
</feature>
<dbReference type="OrthoDB" id="2538017at2759"/>
<evidence type="ECO:0000256" key="4">
    <source>
        <dbReference type="ARBA" id="ARBA00022927"/>
    </source>
</evidence>
<dbReference type="GO" id="GO:0051028">
    <property type="term" value="P:mRNA transport"/>
    <property type="evidence" value="ECO:0007669"/>
    <property type="project" value="UniProtKB-KW"/>
</dbReference>
<feature type="region of interest" description="Disordered" evidence="8">
    <location>
        <begin position="41"/>
        <end position="62"/>
    </location>
</feature>
<evidence type="ECO:0000256" key="7">
    <source>
        <dbReference type="ARBA" id="ARBA00023242"/>
    </source>
</evidence>
<keyword evidence="2" id="KW-0813">Transport</keyword>
<keyword evidence="7" id="KW-0539">Nucleus</keyword>
<feature type="compositionally biased region" description="Polar residues" evidence="8">
    <location>
        <begin position="220"/>
        <end position="254"/>
    </location>
</feature>
<evidence type="ECO:0000256" key="1">
    <source>
        <dbReference type="ARBA" id="ARBA00004567"/>
    </source>
</evidence>
<keyword evidence="10" id="KW-1185">Reference proteome</keyword>
<reference evidence="9 10" key="1">
    <citation type="journal article" date="2019" name="Sci. Rep.">
        <title>A multi-omics analysis of the grapevine pathogen Lasiodiplodia theobromae reveals that temperature affects the expression of virulence- and pathogenicity-related genes.</title>
        <authorList>
            <person name="Felix C."/>
            <person name="Meneses R."/>
            <person name="Goncalves M.F.M."/>
            <person name="Tilleman L."/>
            <person name="Duarte A.S."/>
            <person name="Jorrin-Novo J.V."/>
            <person name="Van de Peer Y."/>
            <person name="Deforce D."/>
            <person name="Van Nieuwerburgh F."/>
            <person name="Esteves A.C."/>
            <person name="Alves A."/>
        </authorList>
    </citation>
    <scope>NUCLEOTIDE SEQUENCE [LARGE SCALE GENOMIC DNA]</scope>
    <source>
        <strain evidence="9 10">LA-SOL3</strain>
    </source>
</reference>
<organism evidence="9 10">
    <name type="scientific">Lasiodiplodia theobromae</name>
    <dbReference type="NCBI Taxonomy" id="45133"/>
    <lineage>
        <taxon>Eukaryota</taxon>
        <taxon>Fungi</taxon>
        <taxon>Dikarya</taxon>
        <taxon>Ascomycota</taxon>
        <taxon>Pezizomycotina</taxon>
        <taxon>Dothideomycetes</taxon>
        <taxon>Dothideomycetes incertae sedis</taxon>
        <taxon>Botryosphaeriales</taxon>
        <taxon>Botryosphaeriaceae</taxon>
        <taxon>Lasiodiplodia</taxon>
    </lineage>
</organism>
<feature type="compositionally biased region" description="Low complexity" evidence="8">
    <location>
        <begin position="175"/>
        <end position="215"/>
    </location>
</feature>
<dbReference type="Pfam" id="PF13634">
    <property type="entry name" value="Nucleoporin_FG"/>
    <property type="match status" value="2"/>
</dbReference>
<dbReference type="GO" id="GO:0017056">
    <property type="term" value="F:structural constituent of nuclear pore"/>
    <property type="evidence" value="ECO:0007669"/>
    <property type="project" value="InterPro"/>
</dbReference>
<comment type="caution">
    <text evidence="9">The sequence shown here is derived from an EMBL/GenBank/DDBJ whole genome shotgun (WGS) entry which is preliminary data.</text>
</comment>
<evidence type="ECO:0000313" key="10">
    <source>
        <dbReference type="Proteomes" id="UP000325902"/>
    </source>
</evidence>
<protein>
    <submittedName>
        <fullName evidence="9">Nucleoporin NUP49</fullName>
    </submittedName>
</protein>
<accession>A0A5N5CXY3</accession>
<keyword evidence="5" id="KW-0811">Translocation</keyword>
<dbReference type="InterPro" id="IPR024882">
    <property type="entry name" value="NUP58/p45/49"/>
</dbReference>
<evidence type="ECO:0000256" key="3">
    <source>
        <dbReference type="ARBA" id="ARBA00022816"/>
    </source>
</evidence>
<dbReference type="Proteomes" id="UP000325902">
    <property type="component" value="Unassembled WGS sequence"/>
</dbReference>
<evidence type="ECO:0000313" key="9">
    <source>
        <dbReference type="EMBL" id="KAB2570211.1"/>
    </source>
</evidence>
<evidence type="ECO:0000256" key="2">
    <source>
        <dbReference type="ARBA" id="ARBA00022448"/>
    </source>
</evidence>
<dbReference type="AlphaFoldDB" id="A0A5N5CXY3"/>
<dbReference type="GO" id="GO:0008139">
    <property type="term" value="F:nuclear localization sequence binding"/>
    <property type="evidence" value="ECO:0007669"/>
    <property type="project" value="InterPro"/>
</dbReference>
<dbReference type="PANTHER" id="PTHR13437:SF2">
    <property type="entry name" value="NUCLEOPORIN P58_P45"/>
    <property type="match status" value="1"/>
</dbReference>
<keyword evidence="6" id="KW-0906">Nuclear pore complex</keyword>
<keyword evidence="3" id="KW-0509">mRNA transport</keyword>
<dbReference type="GO" id="GO:0005643">
    <property type="term" value="C:nuclear pore"/>
    <property type="evidence" value="ECO:0007669"/>
    <property type="project" value="UniProtKB-SubCell"/>
</dbReference>
<comment type="subcellular location">
    <subcellularLocation>
        <location evidence="1">Nucleus</location>
        <location evidence="1">Nuclear pore complex</location>
    </subcellularLocation>
</comment>
<name>A0A5N5CXY3_9PEZI</name>
<proteinExistence type="predicted"/>
<feature type="region of interest" description="Disordered" evidence="8">
    <location>
        <begin position="102"/>
        <end position="277"/>
    </location>
</feature>
<keyword evidence="4" id="KW-0653">Protein transport</keyword>
<dbReference type="GO" id="GO:0015031">
    <property type="term" value="P:protein transport"/>
    <property type="evidence" value="ECO:0007669"/>
    <property type="project" value="UniProtKB-KW"/>
</dbReference>
<gene>
    <name evidence="9" type="primary">NUP49_1</name>
    <name evidence="9" type="ORF">DBV05_g11138</name>
</gene>
<evidence type="ECO:0000256" key="6">
    <source>
        <dbReference type="ARBA" id="ARBA00023132"/>
    </source>
</evidence>
<dbReference type="Pfam" id="PF21121">
    <property type="entry name" value="Nup49_C"/>
    <property type="match status" value="1"/>
</dbReference>